<dbReference type="OrthoDB" id="7277275at2"/>
<evidence type="ECO:0000256" key="1">
    <source>
        <dbReference type="SAM" id="MobiDB-lite"/>
    </source>
</evidence>
<dbReference type="AlphaFoldDB" id="A0A1N7N272"/>
<keyword evidence="4" id="KW-1185">Reference proteome</keyword>
<organism evidence="3 4">
    <name type="scientific">Phaeovulum vinaykumarii</name>
    <dbReference type="NCBI Taxonomy" id="407234"/>
    <lineage>
        <taxon>Bacteria</taxon>
        <taxon>Pseudomonadati</taxon>
        <taxon>Pseudomonadota</taxon>
        <taxon>Alphaproteobacteria</taxon>
        <taxon>Rhodobacterales</taxon>
        <taxon>Paracoccaceae</taxon>
        <taxon>Phaeovulum</taxon>
    </lineage>
</organism>
<evidence type="ECO:0000256" key="2">
    <source>
        <dbReference type="SAM" id="Phobius"/>
    </source>
</evidence>
<dbReference type="InterPro" id="IPR046121">
    <property type="entry name" value="DUF6118"/>
</dbReference>
<evidence type="ECO:0000313" key="3">
    <source>
        <dbReference type="EMBL" id="SIS92422.1"/>
    </source>
</evidence>
<keyword evidence="2" id="KW-0472">Membrane</keyword>
<reference evidence="4" key="1">
    <citation type="submission" date="2017-01" db="EMBL/GenBank/DDBJ databases">
        <authorList>
            <person name="Varghese N."/>
            <person name="Submissions S."/>
        </authorList>
    </citation>
    <scope>NUCLEOTIDE SEQUENCE [LARGE SCALE GENOMIC DNA]</scope>
    <source>
        <strain evidence="4">DSM 18714</strain>
    </source>
</reference>
<keyword evidence="2" id="KW-0812">Transmembrane</keyword>
<evidence type="ECO:0000313" key="4">
    <source>
        <dbReference type="Proteomes" id="UP000186098"/>
    </source>
</evidence>
<gene>
    <name evidence="3" type="ORF">SAMN05421795_11411</name>
</gene>
<proteinExistence type="predicted"/>
<feature type="region of interest" description="Disordered" evidence="1">
    <location>
        <begin position="1"/>
        <end position="37"/>
    </location>
</feature>
<dbReference type="RefSeq" id="WP_076367866.1">
    <property type="nucleotide sequence ID" value="NZ_FTOM01000014.1"/>
</dbReference>
<dbReference type="STRING" id="407234.SAMN05421795_11411"/>
<feature type="transmembrane region" description="Helical" evidence="2">
    <location>
        <begin position="163"/>
        <end position="183"/>
    </location>
</feature>
<name>A0A1N7N272_9RHOB</name>
<keyword evidence="2" id="KW-1133">Transmembrane helix</keyword>
<sequence length="184" mass="20209">MVRMKVRGGSLEEVEPEEPGQWDEGEAGSEADSGDPAEAFDALRRRIEEQGAQIGAEMAIIRQGVERAFEEFDRTTAPEDYKPQLAQIVKQLGILAHDLDGIKKLPVLRHGPDYYAKEMNLAGSSLMREAAQKIEGYSADLRQTTRTLSDLIDGARARDRQNLWLGIVAIAGFLAGAFLALALL</sequence>
<dbReference type="EMBL" id="FTOM01000014">
    <property type="protein sequence ID" value="SIS92422.1"/>
    <property type="molecule type" value="Genomic_DNA"/>
</dbReference>
<accession>A0A1N7N272</accession>
<dbReference type="Proteomes" id="UP000186098">
    <property type="component" value="Unassembled WGS sequence"/>
</dbReference>
<protein>
    <submittedName>
        <fullName evidence="3">Uncharacterized protein</fullName>
    </submittedName>
</protein>
<feature type="compositionally biased region" description="Acidic residues" evidence="1">
    <location>
        <begin position="12"/>
        <end position="35"/>
    </location>
</feature>
<dbReference type="Pfam" id="PF19613">
    <property type="entry name" value="DUF6118"/>
    <property type="match status" value="1"/>
</dbReference>